<accession>A0A1E4U341</accession>
<evidence type="ECO:0000313" key="2">
    <source>
        <dbReference type="EMBL" id="ODV98423.1"/>
    </source>
</evidence>
<dbReference type="Proteomes" id="UP000094236">
    <property type="component" value="Unassembled WGS sequence"/>
</dbReference>
<dbReference type="EMBL" id="KV454011">
    <property type="protein sequence ID" value="ODV98423.1"/>
    <property type="molecule type" value="Genomic_DNA"/>
</dbReference>
<proteinExistence type="predicted"/>
<gene>
    <name evidence="2" type="ORF">PACTADRAFT_48186</name>
</gene>
<dbReference type="AlphaFoldDB" id="A0A1E4U341"/>
<dbReference type="InterPro" id="IPR018851">
    <property type="entry name" value="Borealin_N"/>
</dbReference>
<dbReference type="Pfam" id="PF10444">
    <property type="entry name" value="Nbl1_Borealin_N"/>
    <property type="match status" value="1"/>
</dbReference>
<keyword evidence="3" id="KW-1185">Reference proteome</keyword>
<sequence>MGGKSVRRFTKTEKMQLIERFEIHLNNRRNMLINQTKNSPADIENKLRRRLDRVLRKLWDVKMKDVLDLEREQKVNIVSLIKDVEEYKKLSRDGSGNV</sequence>
<evidence type="ECO:0000259" key="1">
    <source>
        <dbReference type="Pfam" id="PF10444"/>
    </source>
</evidence>
<organism evidence="2 3">
    <name type="scientific">Pachysolen tannophilus NRRL Y-2460</name>
    <dbReference type="NCBI Taxonomy" id="669874"/>
    <lineage>
        <taxon>Eukaryota</taxon>
        <taxon>Fungi</taxon>
        <taxon>Dikarya</taxon>
        <taxon>Ascomycota</taxon>
        <taxon>Saccharomycotina</taxon>
        <taxon>Pichiomycetes</taxon>
        <taxon>Pachysolenaceae</taxon>
        <taxon>Pachysolen</taxon>
    </lineage>
</organism>
<reference evidence="3" key="1">
    <citation type="submission" date="2016-05" db="EMBL/GenBank/DDBJ databases">
        <title>Comparative genomics of biotechnologically important yeasts.</title>
        <authorList>
            <consortium name="DOE Joint Genome Institute"/>
            <person name="Riley R."/>
            <person name="Haridas S."/>
            <person name="Wolfe K.H."/>
            <person name="Lopes M.R."/>
            <person name="Hittinger C.T."/>
            <person name="Goker M."/>
            <person name="Salamov A."/>
            <person name="Wisecaver J."/>
            <person name="Long T.M."/>
            <person name="Aerts A.L."/>
            <person name="Barry K."/>
            <person name="Choi C."/>
            <person name="Clum A."/>
            <person name="Coughlan A.Y."/>
            <person name="Deshpande S."/>
            <person name="Douglass A.P."/>
            <person name="Hanson S.J."/>
            <person name="Klenk H.-P."/>
            <person name="Labutti K."/>
            <person name="Lapidus A."/>
            <person name="Lindquist E."/>
            <person name="Lipzen A."/>
            <person name="Meier-Kolthoff J.P."/>
            <person name="Ohm R.A."/>
            <person name="Otillar R.P."/>
            <person name="Pangilinan J."/>
            <person name="Peng Y."/>
            <person name="Rokas A."/>
            <person name="Rosa C.A."/>
            <person name="Scheuner C."/>
            <person name="Sibirny A.A."/>
            <person name="Slot J.C."/>
            <person name="Stielow J.B."/>
            <person name="Sun H."/>
            <person name="Kurtzman C.P."/>
            <person name="Blackwell M."/>
            <person name="Grigoriev I.V."/>
            <person name="Jeffries T.W."/>
        </authorList>
    </citation>
    <scope>NUCLEOTIDE SEQUENCE [LARGE SCALE GENOMIC DNA]</scope>
    <source>
        <strain evidence="3">NRRL Y-2460</strain>
    </source>
</reference>
<evidence type="ECO:0000313" key="3">
    <source>
        <dbReference type="Proteomes" id="UP000094236"/>
    </source>
</evidence>
<protein>
    <recommendedName>
        <fullName evidence="1">Borealin N-terminal domain-containing protein</fullName>
    </recommendedName>
</protein>
<name>A0A1E4U341_PACTA</name>
<feature type="domain" description="Borealin N-terminal" evidence="1">
    <location>
        <begin position="14"/>
        <end position="68"/>
    </location>
</feature>